<feature type="transmembrane region" description="Helical" evidence="5">
    <location>
        <begin position="189"/>
        <end position="206"/>
    </location>
</feature>
<feature type="transmembrane region" description="Helical" evidence="5">
    <location>
        <begin position="237"/>
        <end position="255"/>
    </location>
</feature>
<dbReference type="GO" id="GO:0016020">
    <property type="term" value="C:membrane"/>
    <property type="evidence" value="ECO:0007669"/>
    <property type="project" value="UniProtKB-SubCell"/>
</dbReference>
<evidence type="ECO:0000313" key="8">
    <source>
        <dbReference type="Proteomes" id="UP000510822"/>
    </source>
</evidence>
<dbReference type="PANTHER" id="PTHR37422:SF13">
    <property type="entry name" value="LIPOPOLYSACCHARIDE BIOSYNTHESIS PROTEIN PA4999-RELATED"/>
    <property type="match status" value="1"/>
</dbReference>
<feature type="transmembrane region" description="Helical" evidence="5">
    <location>
        <begin position="111"/>
        <end position="130"/>
    </location>
</feature>
<dbReference type="AlphaFoldDB" id="A0A7D5V9S1"/>
<feature type="transmembrane region" description="Helical" evidence="5">
    <location>
        <begin position="212"/>
        <end position="230"/>
    </location>
</feature>
<proteinExistence type="predicted"/>
<sequence>MSQNWKSYMQQWPLLLPFLLGGALPTSTALTNLLLPLCALIGAWQGRALVVRILKTQPIVWFSLALLMALALGALRADPAQGMEYLGKYKKLLFVPFLALFFIHDKARLRAALIGFLVGSALILFASTYLRFVGSVIDPTIPSMRLMVLNGHTYLSSGITKNPIAQSLLMAIAAFLALAKALQSLHYRRLAWGILSLWMLLNVFMMSPQRTGYLAVLIMLIWAGSLWLGWRARLMAIGLGVAIASALWFGQASIVNRVALGFTEAKTCWGALHTPQQDALCATSLGLRTYWYTTAIEHIAEKPFLGYGTGNFSIPTLATSHFSNAHNEYLMQGMQLGLVGIILYLSLLIAGIRAALRLADPWRTILSGILVAYAVCSLFNSLLLDFTEGYTLVTVLAVVLALAIHTANSSNSSESKASHV</sequence>
<evidence type="ECO:0000259" key="6">
    <source>
        <dbReference type="Pfam" id="PF04932"/>
    </source>
</evidence>
<dbReference type="Pfam" id="PF04932">
    <property type="entry name" value="Wzy_C"/>
    <property type="match status" value="1"/>
</dbReference>
<keyword evidence="7" id="KW-0436">Ligase</keyword>
<feature type="transmembrane region" description="Helical" evidence="5">
    <location>
        <begin position="389"/>
        <end position="407"/>
    </location>
</feature>
<dbReference type="RefSeq" id="WP_180308270.1">
    <property type="nucleotide sequence ID" value="NZ_CP058952.1"/>
</dbReference>
<name>A0A7D5V9S1_9NEIS</name>
<feature type="transmembrane region" description="Helical" evidence="5">
    <location>
        <begin position="59"/>
        <end position="77"/>
    </location>
</feature>
<feature type="transmembrane region" description="Helical" evidence="5">
    <location>
        <begin position="329"/>
        <end position="352"/>
    </location>
</feature>
<evidence type="ECO:0000256" key="5">
    <source>
        <dbReference type="SAM" id="Phobius"/>
    </source>
</evidence>
<dbReference type="PANTHER" id="PTHR37422">
    <property type="entry name" value="TEICHURONIC ACID BIOSYNTHESIS PROTEIN TUAE"/>
    <property type="match status" value="1"/>
</dbReference>
<dbReference type="EMBL" id="CP058952">
    <property type="protein sequence ID" value="QLI81140.1"/>
    <property type="molecule type" value="Genomic_DNA"/>
</dbReference>
<keyword evidence="3 5" id="KW-1133">Transmembrane helix</keyword>
<feature type="transmembrane region" description="Helical" evidence="5">
    <location>
        <begin position="89"/>
        <end position="104"/>
    </location>
</feature>
<dbReference type="Proteomes" id="UP000510822">
    <property type="component" value="Chromosome"/>
</dbReference>
<evidence type="ECO:0000256" key="2">
    <source>
        <dbReference type="ARBA" id="ARBA00022692"/>
    </source>
</evidence>
<feature type="transmembrane region" description="Helical" evidence="5">
    <location>
        <begin position="12"/>
        <end position="38"/>
    </location>
</feature>
<evidence type="ECO:0000256" key="3">
    <source>
        <dbReference type="ARBA" id="ARBA00022989"/>
    </source>
</evidence>
<keyword evidence="2 5" id="KW-0812">Transmembrane</keyword>
<evidence type="ECO:0000256" key="4">
    <source>
        <dbReference type="ARBA" id="ARBA00023136"/>
    </source>
</evidence>
<keyword evidence="4 5" id="KW-0472">Membrane</keyword>
<dbReference type="InterPro" id="IPR007016">
    <property type="entry name" value="O-antigen_ligase-rel_domated"/>
</dbReference>
<reference evidence="7 8" key="1">
    <citation type="journal article" date="2016" name="Int. J. Syst. Evol. Microbiol.">
        <title>Chitinibacter fontanus sp. nov., isolated from a spring.</title>
        <authorList>
            <person name="Sheu S.Y."/>
            <person name="Li Y.S."/>
            <person name="Young C.C."/>
            <person name="Chen W.M."/>
        </authorList>
    </citation>
    <scope>NUCLEOTIDE SEQUENCE [LARGE SCALE GENOMIC DNA]</scope>
    <source>
        <strain evidence="7 8">STM-7</strain>
    </source>
</reference>
<protein>
    <submittedName>
        <fullName evidence="7">O-antigen ligase family protein</fullName>
    </submittedName>
</protein>
<dbReference type="GO" id="GO:0016874">
    <property type="term" value="F:ligase activity"/>
    <property type="evidence" value="ECO:0007669"/>
    <property type="project" value="UniProtKB-KW"/>
</dbReference>
<evidence type="ECO:0000256" key="1">
    <source>
        <dbReference type="ARBA" id="ARBA00004141"/>
    </source>
</evidence>
<keyword evidence="8" id="KW-1185">Reference proteome</keyword>
<feature type="transmembrane region" description="Helical" evidence="5">
    <location>
        <begin position="364"/>
        <end position="383"/>
    </location>
</feature>
<evidence type="ECO:0000313" key="7">
    <source>
        <dbReference type="EMBL" id="QLI81140.1"/>
    </source>
</evidence>
<feature type="transmembrane region" description="Helical" evidence="5">
    <location>
        <begin position="164"/>
        <end position="182"/>
    </location>
</feature>
<organism evidence="7 8">
    <name type="scientific">Chitinibacter fontanus</name>
    <dbReference type="NCBI Taxonomy" id="1737446"/>
    <lineage>
        <taxon>Bacteria</taxon>
        <taxon>Pseudomonadati</taxon>
        <taxon>Pseudomonadota</taxon>
        <taxon>Betaproteobacteria</taxon>
        <taxon>Neisseriales</taxon>
        <taxon>Chitinibacteraceae</taxon>
        <taxon>Chitinibacter</taxon>
    </lineage>
</organism>
<dbReference type="KEGG" id="cfon:HZU75_06100"/>
<gene>
    <name evidence="7" type="ORF">HZU75_06100</name>
</gene>
<feature type="domain" description="O-antigen ligase-related" evidence="6">
    <location>
        <begin position="196"/>
        <end position="345"/>
    </location>
</feature>
<comment type="subcellular location">
    <subcellularLocation>
        <location evidence="1">Membrane</location>
        <topology evidence="1">Multi-pass membrane protein</topology>
    </subcellularLocation>
</comment>
<accession>A0A7D5V9S1</accession>
<dbReference type="InterPro" id="IPR051533">
    <property type="entry name" value="WaaL-like"/>
</dbReference>